<dbReference type="InterPro" id="IPR035919">
    <property type="entry name" value="EAL_sf"/>
</dbReference>
<dbReference type="Pfam" id="PF00563">
    <property type="entry name" value="EAL"/>
    <property type="match status" value="1"/>
</dbReference>
<dbReference type="CDD" id="cd01948">
    <property type="entry name" value="EAL"/>
    <property type="match status" value="1"/>
</dbReference>
<proteinExistence type="predicted"/>
<evidence type="ECO:0000313" key="2">
    <source>
        <dbReference type="EMBL" id="CAB4790193.1"/>
    </source>
</evidence>
<dbReference type="PROSITE" id="PS50883">
    <property type="entry name" value="EAL"/>
    <property type="match status" value="1"/>
</dbReference>
<accession>A0A6J6X3C3</accession>
<gene>
    <name evidence="2" type="ORF">UFOPK2925_01389</name>
</gene>
<dbReference type="EMBL" id="CAEZZU010000246">
    <property type="protein sequence ID" value="CAB4790193.1"/>
    <property type="molecule type" value="Genomic_DNA"/>
</dbReference>
<dbReference type="Gene3D" id="3.20.20.450">
    <property type="entry name" value="EAL domain"/>
    <property type="match status" value="1"/>
</dbReference>
<reference evidence="2" key="1">
    <citation type="submission" date="2020-05" db="EMBL/GenBank/DDBJ databases">
        <authorList>
            <person name="Chiriac C."/>
            <person name="Salcher M."/>
            <person name="Ghai R."/>
            <person name="Kavagutti S V."/>
        </authorList>
    </citation>
    <scope>NUCLEOTIDE SEQUENCE</scope>
</reference>
<name>A0A6J6X3C3_9ZZZZ</name>
<dbReference type="InterPro" id="IPR050706">
    <property type="entry name" value="Cyclic-di-GMP_PDE-like"/>
</dbReference>
<dbReference type="AlphaFoldDB" id="A0A6J6X3C3"/>
<sequence>MECADWRANGRMIGVAVNCSVSNLLDSSFADDISTLLSICDVPAAALTIEVTESMQVLENPRAVETLERIHNLGVKVAVDDFGTGYSSLAYLRRLPIDQVKIDRSFVQQMLTHTDDAAIVGAIVELCRSLGMRVVAEGVETEEVWSALRAMGCDRAQGYWVSRPVSATAFVELSERIPVSILLD</sequence>
<protein>
    <submittedName>
        <fullName evidence="2">Unannotated protein</fullName>
    </submittedName>
</protein>
<dbReference type="SUPFAM" id="SSF141868">
    <property type="entry name" value="EAL domain-like"/>
    <property type="match status" value="1"/>
</dbReference>
<dbReference type="PANTHER" id="PTHR33121">
    <property type="entry name" value="CYCLIC DI-GMP PHOSPHODIESTERASE PDEF"/>
    <property type="match status" value="1"/>
</dbReference>
<dbReference type="PANTHER" id="PTHR33121:SF70">
    <property type="entry name" value="SIGNALING PROTEIN YKOW"/>
    <property type="match status" value="1"/>
</dbReference>
<organism evidence="2">
    <name type="scientific">freshwater metagenome</name>
    <dbReference type="NCBI Taxonomy" id="449393"/>
    <lineage>
        <taxon>unclassified sequences</taxon>
        <taxon>metagenomes</taxon>
        <taxon>ecological metagenomes</taxon>
    </lineage>
</organism>
<dbReference type="GO" id="GO:0071111">
    <property type="term" value="F:cyclic-guanylate-specific phosphodiesterase activity"/>
    <property type="evidence" value="ECO:0007669"/>
    <property type="project" value="InterPro"/>
</dbReference>
<dbReference type="SMART" id="SM00052">
    <property type="entry name" value="EAL"/>
    <property type="match status" value="1"/>
</dbReference>
<dbReference type="InterPro" id="IPR001633">
    <property type="entry name" value="EAL_dom"/>
</dbReference>
<feature type="domain" description="EAL" evidence="1">
    <location>
        <begin position="1"/>
        <end position="178"/>
    </location>
</feature>
<evidence type="ECO:0000259" key="1">
    <source>
        <dbReference type="PROSITE" id="PS50883"/>
    </source>
</evidence>